<dbReference type="Pfam" id="PF00753">
    <property type="entry name" value="Lactamase_B"/>
    <property type="match status" value="1"/>
</dbReference>
<dbReference type="InterPro" id="IPR011108">
    <property type="entry name" value="RMMBL"/>
</dbReference>
<comment type="caution">
    <text evidence="4">The sequence shown here is derived from an EMBL/GenBank/DDBJ whole genome shotgun (WGS) entry which is preliminary data.</text>
</comment>
<dbReference type="PANTHER" id="PTHR11203:SF37">
    <property type="entry name" value="INTEGRATOR COMPLEX SUBUNIT 11"/>
    <property type="match status" value="1"/>
</dbReference>
<dbReference type="Gene3D" id="3.40.50.10890">
    <property type="match status" value="1"/>
</dbReference>
<dbReference type="SMART" id="SM00849">
    <property type="entry name" value="Lactamase_B"/>
    <property type="match status" value="1"/>
</dbReference>
<evidence type="ECO:0000313" key="4">
    <source>
        <dbReference type="EMBL" id="OGF32300.1"/>
    </source>
</evidence>
<dbReference type="SMART" id="SM01027">
    <property type="entry name" value="Beta-Casp"/>
    <property type="match status" value="1"/>
</dbReference>
<sequence length="465" mass="52862">MKIKFCGADKNVTGSRHLIEINNKKILLDCGLFQGGFSRLEKHKMNNKFLFDPKKIDVVILSHAHIDHAGNLPTLVKQGFKGKIYCTKPTIELLGVMLEDSAKIQAQDVDYLKKRFEAVIEPLYSKVDVVHTLKKMVGVDYGQCFEVEEGCKATFYDAGHVLGSAQTLLEIKEGNKSYKLVYTGDLGRKNMPILNDPYQILEADFLITESTYAEHIHDTFDYVFDEMKWAINDVVARGGKIIVPGFSLERTQELVYVLHKLYLDKKIPAVPIFVDSPMSTKISKVFMNNVDYYDDQSFRDFLGRARSPFAFKNLKYITSVEESKKLNYYKGSCIIISASGMCNAGRIIHHLKHNIENPKNLILIIGYMAEGTLGRRIVEQKRKVKIFGQYYNLKADVLAMNEFSAHADKLDLLANVQNMKKLKKVFIVHGEKFATSYLRDCIKNVLKFKGEVIVPELGEKIMIGS</sequence>
<dbReference type="Proteomes" id="UP000179001">
    <property type="component" value="Unassembled WGS sequence"/>
</dbReference>
<evidence type="ECO:0000259" key="3">
    <source>
        <dbReference type="SMART" id="SM01027"/>
    </source>
</evidence>
<dbReference type="EMBL" id="MFGJ01000006">
    <property type="protein sequence ID" value="OGF32300.1"/>
    <property type="molecule type" value="Genomic_DNA"/>
</dbReference>
<feature type="domain" description="Beta-Casp" evidence="3">
    <location>
        <begin position="251"/>
        <end position="377"/>
    </location>
</feature>
<dbReference type="InterPro" id="IPR050698">
    <property type="entry name" value="MBL"/>
</dbReference>
<dbReference type="GO" id="GO:0016787">
    <property type="term" value="F:hydrolase activity"/>
    <property type="evidence" value="ECO:0007669"/>
    <property type="project" value="UniProtKB-KW"/>
</dbReference>
<reference evidence="4 5" key="1">
    <citation type="journal article" date="2016" name="Nat. Commun.">
        <title>Thousands of microbial genomes shed light on interconnected biogeochemical processes in an aquifer system.</title>
        <authorList>
            <person name="Anantharaman K."/>
            <person name="Brown C.T."/>
            <person name="Hug L.A."/>
            <person name="Sharon I."/>
            <person name="Castelle C.J."/>
            <person name="Probst A.J."/>
            <person name="Thomas B.C."/>
            <person name="Singh A."/>
            <person name="Wilkins M.J."/>
            <person name="Karaoz U."/>
            <person name="Brodie E.L."/>
            <person name="Williams K.H."/>
            <person name="Hubbard S.S."/>
            <person name="Banfield J.F."/>
        </authorList>
    </citation>
    <scope>NUCLEOTIDE SEQUENCE [LARGE SCALE GENOMIC DNA]</scope>
</reference>
<accession>A0A1F5T021</accession>
<organism evidence="4 5">
    <name type="scientific">Candidatus Falkowbacteria bacterium RIFOXYC2_FULL_36_12</name>
    <dbReference type="NCBI Taxonomy" id="1798002"/>
    <lineage>
        <taxon>Bacteria</taxon>
        <taxon>Candidatus Falkowiibacteriota</taxon>
    </lineage>
</organism>
<dbReference type="AlphaFoldDB" id="A0A1F5T021"/>
<dbReference type="CDD" id="cd16295">
    <property type="entry name" value="TTHA0252-CPSF-like_MBL-fold"/>
    <property type="match status" value="1"/>
</dbReference>
<evidence type="ECO:0000313" key="5">
    <source>
        <dbReference type="Proteomes" id="UP000179001"/>
    </source>
</evidence>
<dbReference type="Pfam" id="PF07521">
    <property type="entry name" value="RMMBL"/>
    <property type="match status" value="1"/>
</dbReference>
<evidence type="ECO:0000259" key="2">
    <source>
        <dbReference type="SMART" id="SM00849"/>
    </source>
</evidence>
<dbReference type="InterPro" id="IPR036866">
    <property type="entry name" value="RibonucZ/Hydroxyglut_hydro"/>
</dbReference>
<dbReference type="InterPro" id="IPR022712">
    <property type="entry name" value="Beta_Casp"/>
</dbReference>
<dbReference type="GO" id="GO:0004521">
    <property type="term" value="F:RNA endonuclease activity"/>
    <property type="evidence" value="ECO:0007669"/>
    <property type="project" value="TreeGrafter"/>
</dbReference>
<name>A0A1F5T021_9BACT</name>
<feature type="domain" description="Metallo-beta-lactamase" evidence="2">
    <location>
        <begin position="13"/>
        <end position="246"/>
    </location>
</feature>
<evidence type="ECO:0000256" key="1">
    <source>
        <dbReference type="ARBA" id="ARBA00022801"/>
    </source>
</evidence>
<dbReference type="PANTHER" id="PTHR11203">
    <property type="entry name" value="CLEAVAGE AND POLYADENYLATION SPECIFICITY FACTOR FAMILY MEMBER"/>
    <property type="match status" value="1"/>
</dbReference>
<proteinExistence type="predicted"/>
<dbReference type="Gene3D" id="3.60.15.10">
    <property type="entry name" value="Ribonuclease Z/Hydroxyacylglutathione hydrolase-like"/>
    <property type="match status" value="1"/>
</dbReference>
<keyword evidence="1" id="KW-0378">Hydrolase</keyword>
<dbReference type="InterPro" id="IPR001279">
    <property type="entry name" value="Metallo-B-lactamas"/>
</dbReference>
<dbReference type="Pfam" id="PF10996">
    <property type="entry name" value="Beta-Casp"/>
    <property type="match status" value="1"/>
</dbReference>
<gene>
    <name evidence="4" type="ORF">A2478_03160</name>
</gene>
<evidence type="ECO:0008006" key="6">
    <source>
        <dbReference type="Google" id="ProtNLM"/>
    </source>
</evidence>
<dbReference type="STRING" id="1798002.A2478_03160"/>
<protein>
    <recommendedName>
        <fullName evidence="6">MBL fold metallo-hydrolase</fullName>
    </recommendedName>
</protein>
<dbReference type="SUPFAM" id="SSF56281">
    <property type="entry name" value="Metallo-hydrolase/oxidoreductase"/>
    <property type="match status" value="1"/>
</dbReference>